<accession>A0A2N5NGX8</accession>
<dbReference type="GO" id="GO:0046872">
    <property type="term" value="F:metal ion binding"/>
    <property type="evidence" value="ECO:0007669"/>
    <property type="project" value="InterPro"/>
</dbReference>
<feature type="compositionally biased region" description="Basic and acidic residues" evidence="5">
    <location>
        <begin position="152"/>
        <end position="168"/>
    </location>
</feature>
<evidence type="ECO:0000256" key="5">
    <source>
        <dbReference type="SAM" id="MobiDB-lite"/>
    </source>
</evidence>
<dbReference type="InterPro" id="IPR006127">
    <property type="entry name" value="ZnuA-like"/>
</dbReference>
<keyword evidence="3 6" id="KW-0732">Signal</keyword>
<dbReference type="PANTHER" id="PTHR42953:SF3">
    <property type="entry name" value="HIGH-AFFINITY ZINC UPTAKE SYSTEM PROTEIN ZNUA"/>
    <property type="match status" value="1"/>
</dbReference>
<organism evidence="7 8">
    <name type="scientific">Mediterraneibacter gnavus</name>
    <name type="common">Ruminococcus gnavus</name>
    <dbReference type="NCBI Taxonomy" id="33038"/>
    <lineage>
        <taxon>Bacteria</taxon>
        <taxon>Bacillati</taxon>
        <taxon>Bacillota</taxon>
        <taxon>Clostridia</taxon>
        <taxon>Lachnospirales</taxon>
        <taxon>Lachnospiraceae</taxon>
        <taxon>Mediterraneibacter</taxon>
    </lineage>
</organism>
<dbReference type="PROSITE" id="PS51257">
    <property type="entry name" value="PROKAR_LIPOPROTEIN"/>
    <property type="match status" value="1"/>
</dbReference>
<comment type="similarity">
    <text evidence="1 4">Belongs to the bacterial solute-binding protein 9 family.</text>
</comment>
<feature type="signal peptide" evidence="6">
    <location>
        <begin position="1"/>
        <end position="26"/>
    </location>
</feature>
<dbReference type="AlphaFoldDB" id="A0A2N5NGX8"/>
<evidence type="ECO:0000256" key="4">
    <source>
        <dbReference type="RuleBase" id="RU003512"/>
    </source>
</evidence>
<dbReference type="SUPFAM" id="SSF53807">
    <property type="entry name" value="Helical backbone' metal receptor"/>
    <property type="match status" value="1"/>
</dbReference>
<dbReference type="InterPro" id="IPR050492">
    <property type="entry name" value="Bact_metal-bind_prot9"/>
</dbReference>
<evidence type="ECO:0000256" key="3">
    <source>
        <dbReference type="ARBA" id="ARBA00022729"/>
    </source>
</evidence>
<proteinExistence type="inferred from homology"/>
<feature type="compositionally biased region" description="Basic and acidic residues" evidence="5">
    <location>
        <begin position="135"/>
        <end position="145"/>
    </location>
</feature>
<dbReference type="Proteomes" id="UP000234849">
    <property type="component" value="Unassembled WGS sequence"/>
</dbReference>
<feature type="chain" id="PRO_5038771415" evidence="6">
    <location>
        <begin position="27"/>
        <end position="341"/>
    </location>
</feature>
<evidence type="ECO:0000313" key="8">
    <source>
        <dbReference type="Proteomes" id="UP000234849"/>
    </source>
</evidence>
<evidence type="ECO:0000256" key="6">
    <source>
        <dbReference type="SAM" id="SignalP"/>
    </source>
</evidence>
<keyword evidence="2 4" id="KW-0813">Transport</keyword>
<evidence type="ECO:0000313" key="7">
    <source>
        <dbReference type="EMBL" id="PLT54303.1"/>
    </source>
</evidence>
<dbReference type="PRINTS" id="PR00690">
    <property type="entry name" value="ADHESNFAMILY"/>
</dbReference>
<dbReference type="GO" id="GO:0030001">
    <property type="term" value="P:metal ion transport"/>
    <property type="evidence" value="ECO:0007669"/>
    <property type="project" value="InterPro"/>
</dbReference>
<dbReference type="Pfam" id="PF01297">
    <property type="entry name" value="ZnuA"/>
    <property type="match status" value="1"/>
</dbReference>
<evidence type="ECO:0000256" key="1">
    <source>
        <dbReference type="ARBA" id="ARBA00011028"/>
    </source>
</evidence>
<dbReference type="PANTHER" id="PTHR42953">
    <property type="entry name" value="HIGH-AFFINITY ZINC UPTAKE SYSTEM PROTEIN ZNUA-RELATED"/>
    <property type="match status" value="1"/>
</dbReference>
<sequence length="341" mass="38858">MKFRKTYKRKQAAVLLSVFLLVTSVAGCQRVGAVKETGEEKVNVVTTIFPQYDFVRQIAGDNVEVSMLLKPGEETHSYEPTPQDILKIQNCDLFIYVGGENDEWVEDILDSIDTEHIRLLRLIDCVDTVNEEHVEGMKEERGHEHEEEEEHEHEHGEEEHETHETLTPDEHVWTSPENAIAIVEQIADVLGELDPEQTAVYEENEKAYVSLLEELDDEFREVVSSAKRDVLLFGDRFPFRYFADEYGLEYYAAFPGCASDTEPSAATMAFLINKAKEEQIPAILKMELSNENIANAIAETTHAKVKTFYSCHNLTAKEFADGETYLSMMKKNVETLKEALN</sequence>
<dbReference type="Gene3D" id="3.40.50.1980">
    <property type="entry name" value="Nitrogenase molybdenum iron protein domain"/>
    <property type="match status" value="2"/>
</dbReference>
<dbReference type="RefSeq" id="WP_101879831.1">
    <property type="nucleotide sequence ID" value="NZ_NIHM01000013.1"/>
</dbReference>
<comment type="caution">
    <text evidence="7">The sequence shown here is derived from an EMBL/GenBank/DDBJ whole genome shotgun (WGS) entry which is preliminary data.</text>
</comment>
<dbReference type="InterPro" id="IPR006128">
    <property type="entry name" value="Lipoprotein_PsaA-like"/>
</dbReference>
<dbReference type="EMBL" id="NIHM01000013">
    <property type="protein sequence ID" value="PLT54303.1"/>
    <property type="molecule type" value="Genomic_DNA"/>
</dbReference>
<dbReference type="GO" id="GO:0007155">
    <property type="term" value="P:cell adhesion"/>
    <property type="evidence" value="ECO:0007669"/>
    <property type="project" value="InterPro"/>
</dbReference>
<gene>
    <name evidence="7" type="ORF">CDL18_09955</name>
</gene>
<evidence type="ECO:0000256" key="2">
    <source>
        <dbReference type="ARBA" id="ARBA00022448"/>
    </source>
</evidence>
<name>A0A2N5NGX8_MEDGN</name>
<feature type="region of interest" description="Disordered" evidence="5">
    <location>
        <begin position="135"/>
        <end position="168"/>
    </location>
</feature>
<reference evidence="7 8" key="1">
    <citation type="journal article" date="2017" name="Genome Med.">
        <title>A novel Ruminococcus gnavus clade enriched in inflammatory bowel disease patients.</title>
        <authorList>
            <person name="Hall A.B."/>
            <person name="Yassour M."/>
            <person name="Sauk J."/>
            <person name="Garner A."/>
            <person name="Jiang X."/>
            <person name="Arthur T."/>
            <person name="Lagoudas G.K."/>
            <person name="Vatanen T."/>
            <person name="Fornelos N."/>
            <person name="Wilson R."/>
            <person name="Bertha M."/>
            <person name="Cohen M."/>
            <person name="Garber J."/>
            <person name="Khalili H."/>
            <person name="Gevers D."/>
            <person name="Ananthakrishnan A.N."/>
            <person name="Kugathasan S."/>
            <person name="Lander E.S."/>
            <person name="Blainey P."/>
            <person name="Vlamakis H."/>
            <person name="Xavier R.J."/>
            <person name="Huttenhower C."/>
        </authorList>
    </citation>
    <scope>NUCLEOTIDE SEQUENCE [LARGE SCALE GENOMIC DNA]</scope>
    <source>
        <strain evidence="7 8">RJX1118</strain>
    </source>
</reference>
<protein>
    <submittedName>
        <fullName evidence="7">ABC transporter substrate-binding protein</fullName>
    </submittedName>
</protein>